<dbReference type="Gene3D" id="1.10.3720.10">
    <property type="entry name" value="MetI-like"/>
    <property type="match status" value="1"/>
</dbReference>
<sequence>MGKSSFYPDDAVATSQQKTEKGMLAPSQAEAVIESQLHPSFFQRLGGALSAFWRACTSNKKVAIGCVVVFFFILVGLIGPMLIQGDPNAVSHNANQAPSAQYWLGTDATGRDLFKQLIAGTRTSVFMSLATGALVTLFSILVGVVGGYFGGLVDDLLTLLTNVFLVLPSLPLAIVLASYFPRNELTVALVIAFTNWAWGARVLRSVTLTMRGRDFVTAARASGESTWRIIFFEVLPNQLSIIAASFVSTTVFVIVFSASLDFLGLGDPSNASWGGMLQLAYKSNALMLQQWWWFVPPGLCVALLGAGLSLINFGIDEIADPRLRSEPVPKELKRRKVIV</sequence>
<dbReference type="InterPro" id="IPR050366">
    <property type="entry name" value="BP-dependent_transpt_permease"/>
</dbReference>
<evidence type="ECO:0000256" key="6">
    <source>
        <dbReference type="ARBA" id="ARBA00023136"/>
    </source>
</evidence>
<evidence type="ECO:0000256" key="1">
    <source>
        <dbReference type="ARBA" id="ARBA00004651"/>
    </source>
</evidence>
<feature type="transmembrane region" description="Helical" evidence="7">
    <location>
        <begin position="239"/>
        <end position="260"/>
    </location>
</feature>
<protein>
    <submittedName>
        <fullName evidence="10">Peptide/nickel transport system permease protein</fullName>
    </submittedName>
</protein>
<evidence type="ECO:0000256" key="5">
    <source>
        <dbReference type="ARBA" id="ARBA00022989"/>
    </source>
</evidence>
<dbReference type="OrthoDB" id="9789244at2"/>
<evidence type="ECO:0000256" key="4">
    <source>
        <dbReference type="ARBA" id="ARBA00022692"/>
    </source>
</evidence>
<proteinExistence type="inferred from homology"/>
<dbReference type="Proteomes" id="UP000248806">
    <property type="component" value="Unassembled WGS sequence"/>
</dbReference>
<dbReference type="GO" id="GO:0071916">
    <property type="term" value="F:dipeptide transmembrane transporter activity"/>
    <property type="evidence" value="ECO:0007669"/>
    <property type="project" value="TreeGrafter"/>
</dbReference>
<feature type="transmembrane region" description="Helical" evidence="7">
    <location>
        <begin position="156"/>
        <end position="179"/>
    </location>
</feature>
<dbReference type="InterPro" id="IPR000515">
    <property type="entry name" value="MetI-like"/>
</dbReference>
<keyword evidence="4 7" id="KW-0812">Transmembrane</keyword>
<comment type="subcellular location">
    <subcellularLocation>
        <location evidence="1 7">Cell membrane</location>
        <topology evidence="1 7">Multi-pass membrane protein</topology>
    </subcellularLocation>
</comment>
<gene>
    <name evidence="10" type="ORF">EI42_00687</name>
</gene>
<dbReference type="AlphaFoldDB" id="A0A326UF59"/>
<evidence type="ECO:0000259" key="9">
    <source>
        <dbReference type="PROSITE" id="PS50928"/>
    </source>
</evidence>
<dbReference type="PROSITE" id="PS50928">
    <property type="entry name" value="ABC_TM1"/>
    <property type="match status" value="1"/>
</dbReference>
<comment type="similarity">
    <text evidence="7">Belongs to the binding-protein-dependent transport system permease family.</text>
</comment>
<dbReference type="CDD" id="cd06261">
    <property type="entry name" value="TM_PBP2"/>
    <property type="match status" value="1"/>
</dbReference>
<keyword evidence="2 7" id="KW-0813">Transport</keyword>
<feature type="domain" description="ABC transmembrane type-1" evidence="9">
    <location>
        <begin position="125"/>
        <end position="312"/>
    </location>
</feature>
<keyword evidence="11" id="KW-1185">Reference proteome</keyword>
<feature type="transmembrane region" description="Helical" evidence="7">
    <location>
        <begin position="62"/>
        <end position="83"/>
    </location>
</feature>
<dbReference type="InterPro" id="IPR035906">
    <property type="entry name" value="MetI-like_sf"/>
</dbReference>
<dbReference type="SUPFAM" id="SSF161098">
    <property type="entry name" value="MetI-like"/>
    <property type="match status" value="1"/>
</dbReference>
<dbReference type="Pfam" id="PF00528">
    <property type="entry name" value="BPD_transp_1"/>
    <property type="match status" value="1"/>
</dbReference>
<evidence type="ECO:0000313" key="10">
    <source>
        <dbReference type="EMBL" id="PZW36511.1"/>
    </source>
</evidence>
<name>A0A326UF59_THEHA</name>
<organism evidence="10 11">
    <name type="scientific">Thermosporothrix hazakensis</name>
    <dbReference type="NCBI Taxonomy" id="644383"/>
    <lineage>
        <taxon>Bacteria</taxon>
        <taxon>Bacillati</taxon>
        <taxon>Chloroflexota</taxon>
        <taxon>Ktedonobacteria</taxon>
        <taxon>Ktedonobacterales</taxon>
        <taxon>Thermosporotrichaceae</taxon>
        <taxon>Thermosporothrix</taxon>
    </lineage>
</organism>
<evidence type="ECO:0000256" key="7">
    <source>
        <dbReference type="RuleBase" id="RU363032"/>
    </source>
</evidence>
<dbReference type="PANTHER" id="PTHR43386:SF1">
    <property type="entry name" value="D,D-DIPEPTIDE TRANSPORT SYSTEM PERMEASE PROTEIN DDPC-RELATED"/>
    <property type="match status" value="1"/>
</dbReference>
<feature type="transmembrane region" description="Helical" evidence="7">
    <location>
        <begin position="185"/>
        <end position="203"/>
    </location>
</feature>
<evidence type="ECO:0000256" key="2">
    <source>
        <dbReference type="ARBA" id="ARBA00022448"/>
    </source>
</evidence>
<evidence type="ECO:0000256" key="3">
    <source>
        <dbReference type="ARBA" id="ARBA00022475"/>
    </source>
</evidence>
<evidence type="ECO:0000256" key="8">
    <source>
        <dbReference type="SAM" id="MobiDB-lite"/>
    </source>
</evidence>
<evidence type="ECO:0000313" key="11">
    <source>
        <dbReference type="Proteomes" id="UP000248806"/>
    </source>
</evidence>
<feature type="transmembrane region" description="Helical" evidence="7">
    <location>
        <begin position="125"/>
        <end position="149"/>
    </location>
</feature>
<keyword evidence="5 7" id="KW-1133">Transmembrane helix</keyword>
<accession>A0A326UF59</accession>
<feature type="transmembrane region" description="Helical" evidence="7">
    <location>
        <begin position="291"/>
        <end position="315"/>
    </location>
</feature>
<keyword evidence="3" id="KW-1003">Cell membrane</keyword>
<reference evidence="10 11" key="1">
    <citation type="submission" date="2018-06" db="EMBL/GenBank/DDBJ databases">
        <title>Genomic Encyclopedia of Archaeal and Bacterial Type Strains, Phase II (KMG-II): from individual species to whole genera.</title>
        <authorList>
            <person name="Goeker M."/>
        </authorList>
    </citation>
    <scope>NUCLEOTIDE SEQUENCE [LARGE SCALE GENOMIC DNA]</scope>
    <source>
        <strain evidence="10 11">ATCC BAA-1881</strain>
    </source>
</reference>
<dbReference type="EMBL" id="QKUF01000001">
    <property type="protein sequence ID" value="PZW36511.1"/>
    <property type="molecule type" value="Genomic_DNA"/>
</dbReference>
<dbReference type="PANTHER" id="PTHR43386">
    <property type="entry name" value="OLIGOPEPTIDE TRANSPORT SYSTEM PERMEASE PROTEIN APPC"/>
    <property type="match status" value="1"/>
</dbReference>
<dbReference type="GO" id="GO:0005886">
    <property type="term" value="C:plasma membrane"/>
    <property type="evidence" value="ECO:0007669"/>
    <property type="project" value="UniProtKB-SubCell"/>
</dbReference>
<keyword evidence="6 7" id="KW-0472">Membrane</keyword>
<dbReference type="RefSeq" id="WP_111318816.1">
    <property type="nucleotide sequence ID" value="NZ_BIFX01000001.1"/>
</dbReference>
<comment type="caution">
    <text evidence="10">The sequence shown here is derived from an EMBL/GenBank/DDBJ whole genome shotgun (WGS) entry which is preliminary data.</text>
</comment>
<feature type="region of interest" description="Disordered" evidence="8">
    <location>
        <begin position="1"/>
        <end position="22"/>
    </location>
</feature>